<reference evidence="2 3" key="1">
    <citation type="submission" date="2020-08" db="EMBL/GenBank/DDBJ databases">
        <title>Sequencing the genomes of 1000 actinobacteria strains.</title>
        <authorList>
            <person name="Klenk H.-P."/>
        </authorList>
    </citation>
    <scope>NUCLEOTIDE SEQUENCE [LARGE SCALE GENOMIC DNA]</scope>
    <source>
        <strain evidence="2 3">DSM 46659</strain>
    </source>
</reference>
<dbReference type="AlphaFoldDB" id="A0A7X0D4Z8"/>
<name>A0A7X0D4Z8_9ACTN</name>
<dbReference type="RefSeq" id="WP_184074897.1">
    <property type="nucleotide sequence ID" value="NZ_JACHDS010000001.1"/>
</dbReference>
<organism evidence="2 3">
    <name type="scientific">Nocardiopsis mwathae</name>
    <dbReference type="NCBI Taxonomy" id="1472723"/>
    <lineage>
        <taxon>Bacteria</taxon>
        <taxon>Bacillati</taxon>
        <taxon>Actinomycetota</taxon>
        <taxon>Actinomycetes</taxon>
        <taxon>Streptosporangiales</taxon>
        <taxon>Nocardiopsidaceae</taxon>
        <taxon>Nocardiopsis</taxon>
    </lineage>
</organism>
<accession>A0A7X0D4Z8</accession>
<evidence type="ECO:0000256" key="1">
    <source>
        <dbReference type="SAM" id="SignalP"/>
    </source>
</evidence>
<sequence>MFQTSARIWALITLALGALLLSAAPSSDRIHPQLPLNDADLDNLADIADSFDDWLISTGEDRGRLVYEAEHLATGVTVSARTLEIFRLLLDRTSRGLADVVPPSERVRPFVLAHHYEQSVADARHEASLAAIAHKAEQDELAERWLGAGGDR</sequence>
<dbReference type="EMBL" id="JACHDS010000001">
    <property type="protein sequence ID" value="MBB6171665.1"/>
    <property type="molecule type" value="Genomic_DNA"/>
</dbReference>
<proteinExistence type="predicted"/>
<keyword evidence="3" id="KW-1185">Reference proteome</keyword>
<evidence type="ECO:0000313" key="2">
    <source>
        <dbReference type="EMBL" id="MBB6171665.1"/>
    </source>
</evidence>
<comment type="caution">
    <text evidence="2">The sequence shown here is derived from an EMBL/GenBank/DDBJ whole genome shotgun (WGS) entry which is preliminary data.</text>
</comment>
<feature type="signal peptide" evidence="1">
    <location>
        <begin position="1"/>
        <end position="23"/>
    </location>
</feature>
<dbReference type="Proteomes" id="UP000546642">
    <property type="component" value="Unassembled WGS sequence"/>
</dbReference>
<feature type="chain" id="PRO_5038601934" evidence="1">
    <location>
        <begin position="24"/>
        <end position="152"/>
    </location>
</feature>
<evidence type="ECO:0000313" key="3">
    <source>
        <dbReference type="Proteomes" id="UP000546642"/>
    </source>
</evidence>
<gene>
    <name evidence="2" type="ORF">HNR23_001725</name>
</gene>
<keyword evidence="1" id="KW-0732">Signal</keyword>
<protein>
    <submittedName>
        <fullName evidence="2">Uncharacterized protein</fullName>
    </submittedName>
</protein>